<dbReference type="EC" id="3.4.24.-" evidence="7"/>
<dbReference type="EMBL" id="CALNXI010000215">
    <property type="protein sequence ID" value="CAH3022346.1"/>
    <property type="molecule type" value="Genomic_DNA"/>
</dbReference>
<protein>
    <recommendedName>
        <fullName evidence="7">Metalloendopeptidase</fullName>
        <ecNumber evidence="7">3.4.24.-</ecNumber>
    </recommendedName>
</protein>
<organism evidence="9 10">
    <name type="scientific">Porites evermanni</name>
    <dbReference type="NCBI Taxonomy" id="104178"/>
    <lineage>
        <taxon>Eukaryota</taxon>
        <taxon>Metazoa</taxon>
        <taxon>Cnidaria</taxon>
        <taxon>Anthozoa</taxon>
        <taxon>Hexacorallia</taxon>
        <taxon>Scleractinia</taxon>
        <taxon>Fungiina</taxon>
        <taxon>Poritidae</taxon>
        <taxon>Porites</taxon>
    </lineage>
</organism>
<evidence type="ECO:0000256" key="3">
    <source>
        <dbReference type="ARBA" id="ARBA00022801"/>
    </source>
</evidence>
<keyword evidence="4 6" id="KW-0862">Zinc</keyword>
<feature type="domain" description="Peptidase M12A" evidence="8">
    <location>
        <begin position="50"/>
        <end position="246"/>
    </location>
</feature>
<dbReference type="InterPro" id="IPR034035">
    <property type="entry name" value="Astacin-like_dom"/>
</dbReference>
<feature type="chain" id="PRO_5044957701" description="Metalloendopeptidase" evidence="7">
    <location>
        <begin position="18"/>
        <end position="246"/>
    </location>
</feature>
<feature type="binding site" evidence="6">
    <location>
        <position position="154"/>
    </location>
    <ligand>
        <name>Zn(2+)</name>
        <dbReference type="ChEBI" id="CHEBI:29105"/>
        <note>catalytic</note>
    </ligand>
</feature>
<dbReference type="PANTHER" id="PTHR10127:SF780">
    <property type="entry name" value="METALLOENDOPEPTIDASE"/>
    <property type="match status" value="1"/>
</dbReference>
<evidence type="ECO:0000256" key="1">
    <source>
        <dbReference type="ARBA" id="ARBA00022670"/>
    </source>
</evidence>
<keyword evidence="5 6" id="KW-0482">Metalloprotease</keyword>
<keyword evidence="10" id="KW-1185">Reference proteome</keyword>
<name>A0ABN8LYU9_9CNID</name>
<comment type="caution">
    <text evidence="9">The sequence shown here is derived from an EMBL/GenBank/DDBJ whole genome shotgun (WGS) entry which is preliminary data.</text>
</comment>
<accession>A0ABN8LYU9</accession>
<dbReference type="InterPro" id="IPR001506">
    <property type="entry name" value="Peptidase_M12A"/>
</dbReference>
<evidence type="ECO:0000313" key="9">
    <source>
        <dbReference type="EMBL" id="CAH3022346.1"/>
    </source>
</evidence>
<evidence type="ECO:0000256" key="2">
    <source>
        <dbReference type="ARBA" id="ARBA00022723"/>
    </source>
</evidence>
<feature type="active site" evidence="6">
    <location>
        <position position="145"/>
    </location>
</feature>
<evidence type="ECO:0000259" key="8">
    <source>
        <dbReference type="PROSITE" id="PS51864"/>
    </source>
</evidence>
<dbReference type="PANTHER" id="PTHR10127">
    <property type="entry name" value="DISCOIDIN, CUB, EGF, LAMININ , AND ZINC METALLOPROTEASE DOMAIN CONTAINING"/>
    <property type="match status" value="1"/>
</dbReference>
<keyword evidence="1 6" id="KW-0645">Protease</keyword>
<sequence>MKFLFIFTAFLIVLADAENAEENGDLIEADLFEGDIVLEPVQRLAVDLGIEIRGSMGNRLWPSGIVPYTIAPSLSTQPKVMQAIENAMNEWSSVSCIRFIRRTTEQSYIEFFKGKGCYSSLGRTGKKQQLSLAAGCWGKITVAHEIAHALGFAHEQSRPDRDEYVTINFENIQAGKQHNFKKYSSSQINSLDTPYDYESVMHYGAKYFSKNNLPTIVPRQSGVKIGQRKYLSGMDILQMNLLYKCR</sequence>
<feature type="signal peptide" evidence="7">
    <location>
        <begin position="1"/>
        <end position="17"/>
    </location>
</feature>
<dbReference type="Gene3D" id="3.40.390.10">
    <property type="entry name" value="Collagenase (Catalytic Domain)"/>
    <property type="match status" value="1"/>
</dbReference>
<evidence type="ECO:0000256" key="7">
    <source>
        <dbReference type="RuleBase" id="RU361183"/>
    </source>
</evidence>
<proteinExistence type="predicted"/>
<dbReference type="InterPro" id="IPR006026">
    <property type="entry name" value="Peptidase_Metallo"/>
</dbReference>
<dbReference type="InterPro" id="IPR024079">
    <property type="entry name" value="MetalloPept_cat_dom_sf"/>
</dbReference>
<feature type="binding site" evidence="6">
    <location>
        <position position="148"/>
    </location>
    <ligand>
        <name>Zn(2+)</name>
        <dbReference type="ChEBI" id="CHEBI:29105"/>
        <note>catalytic</note>
    </ligand>
</feature>
<keyword evidence="3 6" id="KW-0378">Hydrolase</keyword>
<dbReference type="Pfam" id="PF01400">
    <property type="entry name" value="Astacin"/>
    <property type="match status" value="1"/>
</dbReference>
<dbReference type="SUPFAM" id="SSF55486">
    <property type="entry name" value="Metalloproteases ('zincins'), catalytic domain"/>
    <property type="match status" value="1"/>
</dbReference>
<evidence type="ECO:0000313" key="10">
    <source>
        <dbReference type="Proteomes" id="UP001159427"/>
    </source>
</evidence>
<dbReference type="PRINTS" id="PR00480">
    <property type="entry name" value="ASTACIN"/>
</dbReference>
<dbReference type="Proteomes" id="UP001159427">
    <property type="component" value="Unassembled WGS sequence"/>
</dbReference>
<reference evidence="9 10" key="1">
    <citation type="submission" date="2022-05" db="EMBL/GenBank/DDBJ databases">
        <authorList>
            <consortium name="Genoscope - CEA"/>
            <person name="William W."/>
        </authorList>
    </citation>
    <scope>NUCLEOTIDE SEQUENCE [LARGE SCALE GENOMIC DNA]</scope>
</reference>
<dbReference type="PROSITE" id="PS51864">
    <property type="entry name" value="ASTACIN"/>
    <property type="match status" value="1"/>
</dbReference>
<keyword evidence="7" id="KW-0732">Signal</keyword>
<evidence type="ECO:0000256" key="4">
    <source>
        <dbReference type="ARBA" id="ARBA00022833"/>
    </source>
</evidence>
<feature type="binding site" evidence="6">
    <location>
        <position position="144"/>
    </location>
    <ligand>
        <name>Zn(2+)</name>
        <dbReference type="ChEBI" id="CHEBI:29105"/>
        <note>catalytic</note>
    </ligand>
</feature>
<comment type="caution">
    <text evidence="6">Lacks conserved residue(s) required for the propagation of feature annotation.</text>
</comment>
<keyword evidence="2 6" id="KW-0479">Metal-binding</keyword>
<dbReference type="CDD" id="cd04280">
    <property type="entry name" value="ZnMc_astacin_like"/>
    <property type="match status" value="1"/>
</dbReference>
<dbReference type="SMART" id="SM00235">
    <property type="entry name" value="ZnMc"/>
    <property type="match status" value="1"/>
</dbReference>
<comment type="cofactor">
    <cofactor evidence="6 7">
        <name>Zn(2+)</name>
        <dbReference type="ChEBI" id="CHEBI:29105"/>
    </cofactor>
    <text evidence="6 7">Binds 1 zinc ion per subunit.</text>
</comment>
<gene>
    <name evidence="9" type="ORF">PEVE_00015054</name>
</gene>
<evidence type="ECO:0000256" key="5">
    <source>
        <dbReference type="ARBA" id="ARBA00023049"/>
    </source>
</evidence>
<evidence type="ECO:0000256" key="6">
    <source>
        <dbReference type="PROSITE-ProRule" id="PRU01211"/>
    </source>
</evidence>